<accession>A0ABT7Y0I6</accession>
<dbReference type="SUPFAM" id="SSF48452">
    <property type="entry name" value="TPR-like"/>
    <property type="match status" value="1"/>
</dbReference>
<evidence type="ECO:0008006" key="4">
    <source>
        <dbReference type="Google" id="ProtNLM"/>
    </source>
</evidence>
<organism evidence="2 3">
    <name type="scientific">Vibrio agarivorans</name>
    <dbReference type="NCBI Taxonomy" id="153622"/>
    <lineage>
        <taxon>Bacteria</taxon>
        <taxon>Pseudomonadati</taxon>
        <taxon>Pseudomonadota</taxon>
        <taxon>Gammaproteobacteria</taxon>
        <taxon>Vibrionales</taxon>
        <taxon>Vibrionaceae</taxon>
        <taxon>Vibrio</taxon>
    </lineage>
</organism>
<dbReference type="PROSITE" id="PS51257">
    <property type="entry name" value="PROKAR_LIPOPROTEIN"/>
    <property type="match status" value="1"/>
</dbReference>
<reference evidence="2" key="1">
    <citation type="submission" date="2024-05" db="EMBL/GenBank/DDBJ databases">
        <title>Genome Sequences of Four Agar- Degrading Marine Bacteria.</title>
        <authorList>
            <person name="Phillips E.K."/>
            <person name="Shaffer J.C."/>
            <person name="Henson M.W."/>
            <person name="Temperton B."/>
            <person name="Thrash C.J."/>
            <person name="Martin M.O."/>
        </authorList>
    </citation>
    <scope>NUCLEOTIDE SEQUENCE</scope>
    <source>
        <strain evidence="2">EKP203</strain>
    </source>
</reference>
<name>A0ABT7Y0I6_9VIBR</name>
<feature type="repeat" description="TPR" evidence="1">
    <location>
        <begin position="212"/>
        <end position="245"/>
    </location>
</feature>
<dbReference type="PROSITE" id="PS50005">
    <property type="entry name" value="TPR"/>
    <property type="match status" value="1"/>
</dbReference>
<dbReference type="InterPro" id="IPR011990">
    <property type="entry name" value="TPR-like_helical_dom_sf"/>
</dbReference>
<protein>
    <recommendedName>
        <fullName evidence="4">Lipoprotein</fullName>
    </recommendedName>
</protein>
<gene>
    <name evidence="2" type="ORF">QWJ08_08925</name>
</gene>
<evidence type="ECO:0000313" key="3">
    <source>
        <dbReference type="Proteomes" id="UP001169719"/>
    </source>
</evidence>
<dbReference type="InterPro" id="IPR019734">
    <property type="entry name" value="TPR_rpt"/>
</dbReference>
<keyword evidence="1" id="KW-0802">TPR repeat</keyword>
<dbReference type="RefSeq" id="WP_289962478.1">
    <property type="nucleotide sequence ID" value="NZ_JAUEOZ010000001.1"/>
</dbReference>
<keyword evidence="3" id="KW-1185">Reference proteome</keyword>
<evidence type="ECO:0000256" key="1">
    <source>
        <dbReference type="PROSITE-ProRule" id="PRU00339"/>
    </source>
</evidence>
<comment type="caution">
    <text evidence="2">The sequence shown here is derived from an EMBL/GenBank/DDBJ whole genome shotgun (WGS) entry which is preliminary data.</text>
</comment>
<proteinExistence type="predicted"/>
<dbReference type="Proteomes" id="UP001169719">
    <property type="component" value="Unassembled WGS sequence"/>
</dbReference>
<sequence>MRLSLKSYSRKAVLLLATVGLVACSNLSVSNLFSHYSVANQPARNALVKGDYSAAQKSIEGRADQTMLGGFELGRVSFLNQQSELSLTSLQRSDTLVRQWQDKPVISVSDSLSSAGALAVNDNLTDYHPRDYELGFLHLYLGLNYIYSNDLEGALVEVRRANQVQEAAKQKREKSLKSAESELKSQGIQPNLGSVLSRYPNAGKKLQAVQNGYLFYLSALLYEAERDLNSAYVDYRRALAVMPNNQAIIDGARRVAQRLGMRQDLELLEQKYGQTPTLAKGQARVIVLEERGVVEAMKGWRLDLPIYDSRDNLAIYSIALPYYTGQTQQSWPPLMVNGFSSSNDLLVDVDAMAQQALSEEILGVVTRQAIRVWLKDRIRKRTAGDDDVGNALFSVWNAVTEQPDTRSWQSLPQYVVGSELRVPAGKQTVRVDGVEYPFTVEAGRTVLVWASRHGNQPVVWHKQLGNL</sequence>
<evidence type="ECO:0000313" key="2">
    <source>
        <dbReference type="EMBL" id="MDN2481516.1"/>
    </source>
</evidence>
<dbReference type="EMBL" id="JAUEOZ010000001">
    <property type="protein sequence ID" value="MDN2481516.1"/>
    <property type="molecule type" value="Genomic_DNA"/>
</dbReference>